<comment type="caution">
    <text evidence="2">The sequence shown here is derived from an EMBL/GenBank/DDBJ whole genome shotgun (WGS) entry which is preliminary data.</text>
</comment>
<gene>
    <name evidence="2" type="ORF">GM676_08435</name>
</gene>
<dbReference type="AlphaFoldDB" id="A0A6L6PGA8"/>
<organism evidence="2 3">
    <name type="scientific">Duganella radicis</name>
    <dbReference type="NCBI Taxonomy" id="551988"/>
    <lineage>
        <taxon>Bacteria</taxon>
        <taxon>Pseudomonadati</taxon>
        <taxon>Pseudomonadota</taxon>
        <taxon>Betaproteobacteria</taxon>
        <taxon>Burkholderiales</taxon>
        <taxon>Oxalobacteraceae</taxon>
        <taxon>Telluria group</taxon>
        <taxon>Duganella</taxon>
    </lineage>
</organism>
<dbReference type="EMBL" id="WNKY01000006">
    <property type="protein sequence ID" value="MTV37611.1"/>
    <property type="molecule type" value="Genomic_DNA"/>
</dbReference>
<dbReference type="Proteomes" id="UP000475582">
    <property type="component" value="Unassembled WGS sequence"/>
</dbReference>
<evidence type="ECO:0000313" key="3">
    <source>
        <dbReference type="Proteomes" id="UP000475582"/>
    </source>
</evidence>
<reference evidence="2 3" key="1">
    <citation type="submission" date="2019-11" db="EMBL/GenBank/DDBJ databases">
        <title>Type strains purchased from KCTC, JCM and DSMZ.</title>
        <authorList>
            <person name="Lu H."/>
        </authorList>
    </citation>
    <scope>NUCLEOTIDE SEQUENCE [LARGE SCALE GENOMIC DNA]</scope>
    <source>
        <strain evidence="2 3">KCTC 22382</strain>
    </source>
</reference>
<sequence>MTIIGLHIGGGSDDHVANSTAFYLFDAGNTGIYAIDTSFSSLSNGGLYMTSAVPEPATYGMLLAGLGLMGAALRRRQS</sequence>
<dbReference type="NCBIfam" id="NF035944">
    <property type="entry name" value="PEPxxWA-CTERM"/>
    <property type="match status" value="1"/>
</dbReference>
<evidence type="ECO:0000313" key="2">
    <source>
        <dbReference type="EMBL" id="MTV37611.1"/>
    </source>
</evidence>
<feature type="domain" description="Ice-binding protein C-terminal" evidence="1">
    <location>
        <begin position="52"/>
        <end position="76"/>
    </location>
</feature>
<keyword evidence="3" id="KW-1185">Reference proteome</keyword>
<accession>A0A6L6PGA8</accession>
<proteinExistence type="predicted"/>
<dbReference type="InterPro" id="IPR013424">
    <property type="entry name" value="Ice-binding_C"/>
</dbReference>
<name>A0A6L6PGA8_9BURK</name>
<dbReference type="NCBIfam" id="TIGR02595">
    <property type="entry name" value="PEP_CTERM"/>
    <property type="match status" value="1"/>
</dbReference>
<dbReference type="OrthoDB" id="9152028at2"/>
<protein>
    <submittedName>
        <fullName evidence="2">PEPxxWA-CTERM sorting domain-containing protein</fullName>
    </submittedName>
</protein>
<dbReference type="Pfam" id="PF07589">
    <property type="entry name" value="PEP-CTERM"/>
    <property type="match status" value="1"/>
</dbReference>
<evidence type="ECO:0000259" key="1">
    <source>
        <dbReference type="Pfam" id="PF07589"/>
    </source>
</evidence>